<feature type="transmembrane region" description="Helical" evidence="1">
    <location>
        <begin position="6"/>
        <end position="32"/>
    </location>
</feature>
<proteinExistence type="predicted"/>
<dbReference type="AlphaFoldDB" id="A0A6H5J2U1"/>
<keyword evidence="1" id="KW-0812">Transmembrane</keyword>
<keyword evidence="3" id="KW-1185">Reference proteome</keyword>
<evidence type="ECO:0000256" key="1">
    <source>
        <dbReference type="SAM" id="Phobius"/>
    </source>
</evidence>
<accession>A0A6H5J2U1</accession>
<keyword evidence="1" id="KW-1133">Transmembrane helix</keyword>
<keyword evidence="1" id="KW-0472">Membrane</keyword>
<evidence type="ECO:0000313" key="3">
    <source>
        <dbReference type="Proteomes" id="UP000479190"/>
    </source>
</evidence>
<protein>
    <submittedName>
        <fullName evidence="2">Uncharacterized protein</fullName>
    </submittedName>
</protein>
<gene>
    <name evidence="2" type="ORF">TBRA_LOCUS14057</name>
</gene>
<dbReference type="Proteomes" id="UP000479190">
    <property type="component" value="Unassembled WGS sequence"/>
</dbReference>
<name>A0A6H5J2U1_9HYME</name>
<evidence type="ECO:0000313" key="2">
    <source>
        <dbReference type="EMBL" id="CAB0042438.1"/>
    </source>
</evidence>
<reference evidence="2 3" key="1">
    <citation type="submission" date="2020-02" db="EMBL/GenBank/DDBJ databases">
        <authorList>
            <person name="Ferguson B K."/>
        </authorList>
    </citation>
    <scope>NUCLEOTIDE SEQUENCE [LARGE SCALE GENOMIC DNA]</scope>
</reference>
<sequence>MSYSMFSAILALFYTFSFVYMALAVAGFYALYKRSRYIRWHVTATLIVAISTALVLALQFWLQKRLENDLESKLRSNISPEQVDNAAWKYFHDSLWNNVVLYVEIVSITELIL</sequence>
<feature type="transmembrane region" description="Helical" evidence="1">
    <location>
        <begin position="44"/>
        <end position="62"/>
    </location>
</feature>
<dbReference type="EMBL" id="CADCXV010001194">
    <property type="protein sequence ID" value="CAB0042438.1"/>
    <property type="molecule type" value="Genomic_DNA"/>
</dbReference>
<organism evidence="2 3">
    <name type="scientific">Trichogramma brassicae</name>
    <dbReference type="NCBI Taxonomy" id="86971"/>
    <lineage>
        <taxon>Eukaryota</taxon>
        <taxon>Metazoa</taxon>
        <taxon>Ecdysozoa</taxon>
        <taxon>Arthropoda</taxon>
        <taxon>Hexapoda</taxon>
        <taxon>Insecta</taxon>
        <taxon>Pterygota</taxon>
        <taxon>Neoptera</taxon>
        <taxon>Endopterygota</taxon>
        <taxon>Hymenoptera</taxon>
        <taxon>Apocrita</taxon>
        <taxon>Proctotrupomorpha</taxon>
        <taxon>Chalcidoidea</taxon>
        <taxon>Trichogrammatidae</taxon>
        <taxon>Trichogramma</taxon>
    </lineage>
</organism>